<proteinExistence type="predicted"/>
<reference evidence="1 2" key="1">
    <citation type="submission" date="2019-09" db="EMBL/GenBank/DDBJ databases">
        <title>Genome sequence and assembly of Taibaiella sp.</title>
        <authorList>
            <person name="Chhetri G."/>
        </authorList>
    </citation>
    <scope>NUCLEOTIDE SEQUENCE [LARGE SCALE GENOMIC DNA]</scope>
    <source>
        <strain evidence="1 2">KVB11</strain>
    </source>
</reference>
<accession>A0A5M6CNL5</accession>
<evidence type="ECO:0000313" key="1">
    <source>
        <dbReference type="EMBL" id="KAA5534739.1"/>
    </source>
</evidence>
<keyword evidence="2" id="KW-1185">Reference proteome</keyword>
<comment type="caution">
    <text evidence="1">The sequence shown here is derived from an EMBL/GenBank/DDBJ whole genome shotgun (WGS) entry which is preliminary data.</text>
</comment>
<evidence type="ECO:0000313" key="2">
    <source>
        <dbReference type="Proteomes" id="UP000323632"/>
    </source>
</evidence>
<dbReference type="Proteomes" id="UP000323632">
    <property type="component" value="Unassembled WGS sequence"/>
</dbReference>
<dbReference type="RefSeq" id="WP_150032418.1">
    <property type="nucleotide sequence ID" value="NZ_VWSH01000002.1"/>
</dbReference>
<protein>
    <submittedName>
        <fullName evidence="1">LPS export ABC transporter periplasmic protein LptC</fullName>
    </submittedName>
</protein>
<dbReference type="GO" id="GO:0005886">
    <property type="term" value="C:plasma membrane"/>
    <property type="evidence" value="ECO:0007669"/>
    <property type="project" value="InterPro"/>
</dbReference>
<organism evidence="1 2">
    <name type="scientific">Taibaiella lutea</name>
    <dbReference type="NCBI Taxonomy" id="2608001"/>
    <lineage>
        <taxon>Bacteria</taxon>
        <taxon>Pseudomonadati</taxon>
        <taxon>Bacteroidota</taxon>
        <taxon>Chitinophagia</taxon>
        <taxon>Chitinophagales</taxon>
        <taxon>Chitinophagaceae</taxon>
        <taxon>Taibaiella</taxon>
    </lineage>
</organism>
<sequence length="196" mass="22397">MISSERLFHLIKKTGILILLPAMFIFNSCENDLSKLPGNSDLKDLDADRASEVTFIYSENGKTKAKLYTKEFVGNENAKPPYIDFKKGVRMELFDENLKIENIVTAKTARYYNKDGNVIAKDSVVARNAKGEKLQSEELIWNRKLEKFYTEKFVRITTKDQIVWGEGLEANQDFSHVIIKNQRGSIPVNSSDLPLE</sequence>
<name>A0A5M6CNL5_9BACT</name>
<dbReference type="Pfam" id="PF06835">
    <property type="entry name" value="LptC"/>
    <property type="match status" value="1"/>
</dbReference>
<dbReference type="InterPro" id="IPR026265">
    <property type="entry name" value="LptC"/>
</dbReference>
<dbReference type="NCBIfam" id="TIGR04409">
    <property type="entry name" value="LptC_YrbK"/>
    <property type="match status" value="1"/>
</dbReference>
<gene>
    <name evidence="1" type="primary">lptC</name>
    <name evidence="1" type="ORF">F0919_09000</name>
</gene>
<dbReference type="EMBL" id="VWSH01000002">
    <property type="protein sequence ID" value="KAA5534739.1"/>
    <property type="molecule type" value="Genomic_DNA"/>
</dbReference>
<dbReference type="Gene3D" id="2.60.450.10">
    <property type="entry name" value="Lipopolysaccharide (LPS) transport protein A like domain"/>
    <property type="match status" value="1"/>
</dbReference>
<dbReference type="InterPro" id="IPR010664">
    <property type="entry name" value="LipoPS_assembly_LptC-rel"/>
</dbReference>
<dbReference type="GO" id="GO:0015221">
    <property type="term" value="F:lipopolysaccharide transmembrane transporter activity"/>
    <property type="evidence" value="ECO:0007669"/>
    <property type="project" value="InterPro"/>
</dbReference>
<dbReference type="AlphaFoldDB" id="A0A5M6CNL5"/>